<keyword evidence="4" id="KW-0547">Nucleotide-binding</keyword>
<keyword evidence="6" id="KW-0067">ATP-binding</keyword>
<evidence type="ECO:0000259" key="10">
    <source>
        <dbReference type="PROSITE" id="PS50011"/>
    </source>
</evidence>
<dbReference type="NCBIfam" id="NF045510">
    <property type="entry name" value="4Cys_prefix_kin"/>
    <property type="match status" value="1"/>
</dbReference>
<evidence type="ECO:0000256" key="3">
    <source>
        <dbReference type="ARBA" id="ARBA00022679"/>
    </source>
</evidence>
<feature type="domain" description="Protein kinase" evidence="10">
    <location>
        <begin position="36"/>
        <end position="300"/>
    </location>
</feature>
<keyword evidence="12" id="KW-1185">Reference proteome</keyword>
<evidence type="ECO:0000313" key="11">
    <source>
        <dbReference type="EMBL" id="MCT7969033.1"/>
    </source>
</evidence>
<dbReference type="PANTHER" id="PTHR24363">
    <property type="entry name" value="SERINE/THREONINE PROTEIN KINASE"/>
    <property type="match status" value="1"/>
</dbReference>
<evidence type="ECO:0000256" key="4">
    <source>
        <dbReference type="ARBA" id="ARBA00022741"/>
    </source>
</evidence>
<comment type="caution">
    <text evidence="11">The sequence shown here is derived from an EMBL/GenBank/DDBJ whole genome shotgun (WGS) entry which is preliminary data.</text>
</comment>
<dbReference type="RefSeq" id="WP_368008510.1">
    <property type="nucleotide sequence ID" value="NZ_JAMXFF010000041.1"/>
</dbReference>
<evidence type="ECO:0000256" key="9">
    <source>
        <dbReference type="SAM" id="Phobius"/>
    </source>
</evidence>
<reference evidence="11 12" key="1">
    <citation type="journal article" date="2022" name="Front. Microbiol.">
        <title>High genomic differentiation and limited gene flow indicate recent cryptic speciation within the genus Laspinema (cyanobacteria).</title>
        <authorList>
            <person name="Stanojkovic A."/>
            <person name="Skoupy S."/>
            <person name="Skaloud P."/>
            <person name="Dvorak P."/>
        </authorList>
    </citation>
    <scope>NUCLEOTIDE SEQUENCE [LARGE SCALE GENOMIC DNA]</scope>
    <source>
        <strain evidence="11 12">D2a</strain>
    </source>
</reference>
<evidence type="ECO:0000256" key="8">
    <source>
        <dbReference type="ARBA" id="ARBA00048679"/>
    </source>
</evidence>
<protein>
    <recommendedName>
        <fullName evidence="1">non-specific serine/threonine protein kinase</fullName>
        <ecNumber evidence="1">2.7.11.1</ecNumber>
    </recommendedName>
</protein>
<accession>A0ABT2MWE0</accession>
<evidence type="ECO:0000256" key="1">
    <source>
        <dbReference type="ARBA" id="ARBA00012513"/>
    </source>
</evidence>
<evidence type="ECO:0000256" key="2">
    <source>
        <dbReference type="ARBA" id="ARBA00022527"/>
    </source>
</evidence>
<gene>
    <name evidence="11" type="ORF">NG799_22225</name>
</gene>
<dbReference type="EC" id="2.7.11.1" evidence="1"/>
<name>A0ABT2MWE0_9CYAN</name>
<comment type="catalytic activity">
    <reaction evidence="8">
        <text>L-seryl-[protein] + ATP = O-phospho-L-seryl-[protein] + ADP + H(+)</text>
        <dbReference type="Rhea" id="RHEA:17989"/>
        <dbReference type="Rhea" id="RHEA-COMP:9863"/>
        <dbReference type="Rhea" id="RHEA-COMP:11604"/>
        <dbReference type="ChEBI" id="CHEBI:15378"/>
        <dbReference type="ChEBI" id="CHEBI:29999"/>
        <dbReference type="ChEBI" id="CHEBI:30616"/>
        <dbReference type="ChEBI" id="CHEBI:83421"/>
        <dbReference type="ChEBI" id="CHEBI:456216"/>
        <dbReference type="EC" id="2.7.11.1"/>
    </reaction>
</comment>
<dbReference type="Proteomes" id="UP001525890">
    <property type="component" value="Unassembled WGS sequence"/>
</dbReference>
<dbReference type="EMBL" id="JAMXFF010000041">
    <property type="protein sequence ID" value="MCT7969033.1"/>
    <property type="molecule type" value="Genomic_DNA"/>
</dbReference>
<proteinExistence type="predicted"/>
<dbReference type="PROSITE" id="PS50011">
    <property type="entry name" value="PROTEIN_KINASE_DOM"/>
    <property type="match status" value="1"/>
</dbReference>
<dbReference type="SUPFAM" id="SSF56112">
    <property type="entry name" value="Protein kinase-like (PK-like)"/>
    <property type="match status" value="1"/>
</dbReference>
<evidence type="ECO:0000313" key="12">
    <source>
        <dbReference type="Proteomes" id="UP001525890"/>
    </source>
</evidence>
<dbReference type="InterPro" id="IPR011009">
    <property type="entry name" value="Kinase-like_dom_sf"/>
</dbReference>
<dbReference type="SMART" id="SM00220">
    <property type="entry name" value="S_TKc"/>
    <property type="match status" value="1"/>
</dbReference>
<dbReference type="PANTHER" id="PTHR24363:SF0">
    <property type="entry name" value="SERINE_THREONINE KINASE LIKE DOMAIN CONTAINING 1"/>
    <property type="match status" value="1"/>
</dbReference>
<evidence type="ECO:0000256" key="5">
    <source>
        <dbReference type="ARBA" id="ARBA00022777"/>
    </source>
</evidence>
<evidence type="ECO:0000256" key="7">
    <source>
        <dbReference type="ARBA" id="ARBA00047899"/>
    </source>
</evidence>
<evidence type="ECO:0000256" key="6">
    <source>
        <dbReference type="ARBA" id="ARBA00022840"/>
    </source>
</evidence>
<keyword evidence="9" id="KW-1133">Transmembrane helix</keyword>
<feature type="transmembrane region" description="Helical" evidence="9">
    <location>
        <begin position="364"/>
        <end position="386"/>
    </location>
</feature>
<organism evidence="11 12">
    <name type="scientific">Laspinema palackyanum D2a</name>
    <dbReference type="NCBI Taxonomy" id="2953684"/>
    <lineage>
        <taxon>Bacteria</taxon>
        <taxon>Bacillati</taxon>
        <taxon>Cyanobacteriota</taxon>
        <taxon>Cyanophyceae</taxon>
        <taxon>Oscillatoriophycideae</taxon>
        <taxon>Oscillatoriales</taxon>
        <taxon>Laspinemataceae</taxon>
        <taxon>Laspinema</taxon>
        <taxon>Laspinema palackyanum</taxon>
    </lineage>
</organism>
<dbReference type="Gene3D" id="1.10.510.10">
    <property type="entry name" value="Transferase(Phosphotransferase) domain 1"/>
    <property type="match status" value="1"/>
</dbReference>
<dbReference type="InterPro" id="IPR000719">
    <property type="entry name" value="Prot_kinase_dom"/>
</dbReference>
<keyword evidence="2" id="KW-0723">Serine/threonine-protein kinase</keyword>
<dbReference type="Pfam" id="PF00069">
    <property type="entry name" value="Pkinase"/>
    <property type="match status" value="1"/>
</dbReference>
<keyword evidence="9" id="KW-0812">Transmembrane</keyword>
<dbReference type="GO" id="GO:0016301">
    <property type="term" value="F:kinase activity"/>
    <property type="evidence" value="ECO:0007669"/>
    <property type="project" value="UniProtKB-KW"/>
</dbReference>
<comment type="catalytic activity">
    <reaction evidence="7">
        <text>L-threonyl-[protein] + ATP = O-phospho-L-threonyl-[protein] + ADP + H(+)</text>
        <dbReference type="Rhea" id="RHEA:46608"/>
        <dbReference type="Rhea" id="RHEA-COMP:11060"/>
        <dbReference type="Rhea" id="RHEA-COMP:11605"/>
        <dbReference type="ChEBI" id="CHEBI:15378"/>
        <dbReference type="ChEBI" id="CHEBI:30013"/>
        <dbReference type="ChEBI" id="CHEBI:30616"/>
        <dbReference type="ChEBI" id="CHEBI:61977"/>
        <dbReference type="ChEBI" id="CHEBI:456216"/>
        <dbReference type="EC" id="2.7.11.1"/>
    </reaction>
</comment>
<keyword evidence="3" id="KW-0808">Transferase</keyword>
<sequence length="519" mass="56698">MSYCLNPSCPNPSIPVNENTRYCSQCGADLLVAERCRALHLLGSNSYEKTFEVTEAGTAKILKVLQIDDPVAVTLFQQQALLLGKIQHPGIPQLQQGGYFSFAGTNSATAVHGMLMEKVAGLNLEQWMKNRGYQPISQDLALKWLQQIAEILQPIHQTPYLHLNIKPSNIILTDSGQLVLIDFGTARQVSASYLRTVELSPRLSSIDSGGYTPPEQLKHEAVAQSDFFALGRTMVYLLTAMDPLSFYKAETSAFSWRDRAPQISERVGDLIDRLMDPALSQRIRTTEEILQQLRELQPQVAQMEWGSQSREAIAPSSGQETVPSGTLLLPALQLPSFPQLLPGKGEETVDAASRVKGDRKLWRLAGVLGIWAVIGLVGGMGSLFLVTRTSSAYQCQRLLAMIDEGGQQVTQIEGTDATAANKMAQHLDRLAEELLGMKISDTQVQPYPLQLGKSYQQLSLSFRQIGEAIAIVDAAPLSKDGLEQVKAARKKAEEAGRVAALAAKTADGVAGQIHSYCKQ</sequence>
<keyword evidence="9" id="KW-0472">Membrane</keyword>
<keyword evidence="5 11" id="KW-0418">Kinase</keyword>